<dbReference type="OrthoDB" id="1630758at2759"/>
<keyword evidence="3" id="KW-1185">Reference proteome</keyword>
<feature type="compositionally biased region" description="Polar residues" evidence="1">
    <location>
        <begin position="17"/>
        <end position="37"/>
    </location>
</feature>
<feature type="region of interest" description="Disordered" evidence="1">
    <location>
        <begin position="1"/>
        <end position="37"/>
    </location>
</feature>
<gene>
    <name evidence="2" type="ORF">DGYR_LOCUS8723</name>
</gene>
<evidence type="ECO:0000313" key="2">
    <source>
        <dbReference type="EMBL" id="CAD5120657.1"/>
    </source>
</evidence>
<proteinExistence type="predicted"/>
<evidence type="ECO:0000313" key="3">
    <source>
        <dbReference type="Proteomes" id="UP000549394"/>
    </source>
</evidence>
<evidence type="ECO:0000256" key="1">
    <source>
        <dbReference type="SAM" id="MobiDB-lite"/>
    </source>
</evidence>
<reference evidence="2 3" key="1">
    <citation type="submission" date="2020-08" db="EMBL/GenBank/DDBJ databases">
        <authorList>
            <person name="Hejnol A."/>
        </authorList>
    </citation>
    <scope>NUCLEOTIDE SEQUENCE [LARGE SCALE GENOMIC DNA]</scope>
</reference>
<name>A0A7I8VYT6_9ANNE</name>
<dbReference type="Proteomes" id="UP000549394">
    <property type="component" value="Unassembled WGS sequence"/>
</dbReference>
<protein>
    <submittedName>
        <fullName evidence="2">Uncharacterized protein</fullName>
    </submittedName>
</protein>
<organism evidence="2 3">
    <name type="scientific">Dimorphilus gyrociliatus</name>
    <dbReference type="NCBI Taxonomy" id="2664684"/>
    <lineage>
        <taxon>Eukaryota</taxon>
        <taxon>Metazoa</taxon>
        <taxon>Spiralia</taxon>
        <taxon>Lophotrochozoa</taxon>
        <taxon>Annelida</taxon>
        <taxon>Polychaeta</taxon>
        <taxon>Polychaeta incertae sedis</taxon>
        <taxon>Dinophilidae</taxon>
        <taxon>Dimorphilus</taxon>
    </lineage>
</organism>
<dbReference type="EMBL" id="CAJFCJ010000012">
    <property type="protein sequence ID" value="CAD5120657.1"/>
    <property type="molecule type" value="Genomic_DNA"/>
</dbReference>
<dbReference type="AlphaFoldDB" id="A0A7I8VYT6"/>
<accession>A0A7I8VYT6</accession>
<comment type="caution">
    <text evidence="2">The sequence shown here is derived from an EMBL/GenBank/DDBJ whole genome shotgun (WGS) entry which is preliminary data.</text>
</comment>
<sequence>MGIDNESGDNKEYNEPVQASNMEIDTDNENASSNDIENCINHTDNIEEDSFEIYDTITPAEPGKTFQLVIGESQKGNDILLHNGFAFNRKGKEWHYNNVEMFS</sequence>